<dbReference type="Proteomes" id="UP000219329">
    <property type="component" value="Unassembled WGS sequence"/>
</dbReference>
<dbReference type="SFLD" id="SFLDS00019">
    <property type="entry name" value="Glutathione_Transferase_(cytos"/>
    <property type="match status" value="1"/>
</dbReference>
<dbReference type="Pfam" id="PF02798">
    <property type="entry name" value="GST_N"/>
    <property type="match status" value="1"/>
</dbReference>
<dbReference type="EMBL" id="NTJZ01000005">
    <property type="protein sequence ID" value="PDH34056.1"/>
    <property type="molecule type" value="Genomic_DNA"/>
</dbReference>
<accession>A0A2A5WD39</accession>
<dbReference type="PROSITE" id="PS50404">
    <property type="entry name" value="GST_NTER"/>
    <property type="match status" value="1"/>
</dbReference>
<dbReference type="CDD" id="cd03046">
    <property type="entry name" value="GST_N_GTT1_like"/>
    <property type="match status" value="1"/>
</dbReference>
<dbReference type="GO" id="GO:0016740">
    <property type="term" value="F:transferase activity"/>
    <property type="evidence" value="ECO:0007669"/>
    <property type="project" value="UniProtKB-KW"/>
</dbReference>
<evidence type="ECO:0000313" key="2">
    <source>
        <dbReference type="EMBL" id="PDH34056.1"/>
    </source>
</evidence>
<dbReference type="Gene3D" id="1.20.1050.10">
    <property type="match status" value="1"/>
</dbReference>
<dbReference type="InterPro" id="IPR004045">
    <property type="entry name" value="Glutathione_S-Trfase_N"/>
</dbReference>
<proteinExistence type="predicted"/>
<reference evidence="2 3" key="1">
    <citation type="submission" date="2017-08" db="EMBL/GenBank/DDBJ databases">
        <title>Fine stratification of microbial communities through a metagenomic profile of the photic zone.</title>
        <authorList>
            <person name="Haro-Moreno J.M."/>
            <person name="Lopez-Perez M."/>
            <person name="De La Torre J."/>
            <person name="Picazo A."/>
            <person name="Camacho A."/>
            <person name="Rodriguez-Valera F."/>
        </authorList>
    </citation>
    <scope>NUCLEOTIDE SEQUENCE [LARGE SCALE GENOMIC DNA]</scope>
    <source>
        <strain evidence="2">MED-G28</strain>
    </source>
</reference>
<dbReference type="Gene3D" id="3.40.30.10">
    <property type="entry name" value="Glutaredoxin"/>
    <property type="match status" value="1"/>
</dbReference>
<gene>
    <name evidence="2" type="ORF">CNF02_06785</name>
</gene>
<dbReference type="InterPro" id="IPR036282">
    <property type="entry name" value="Glutathione-S-Trfase_C_sf"/>
</dbReference>
<evidence type="ECO:0000313" key="3">
    <source>
        <dbReference type="Proteomes" id="UP000219329"/>
    </source>
</evidence>
<dbReference type="PANTHER" id="PTHR44051">
    <property type="entry name" value="GLUTATHIONE S-TRANSFERASE-RELATED"/>
    <property type="match status" value="1"/>
</dbReference>
<dbReference type="InterPro" id="IPR036249">
    <property type="entry name" value="Thioredoxin-like_sf"/>
</dbReference>
<dbReference type="InterPro" id="IPR040079">
    <property type="entry name" value="Glutathione_S-Trfase"/>
</dbReference>
<dbReference type="Pfam" id="PF13410">
    <property type="entry name" value="GST_C_2"/>
    <property type="match status" value="1"/>
</dbReference>
<organism evidence="2 3">
    <name type="scientific">OM182 bacterium MED-G28</name>
    <dbReference type="NCBI Taxonomy" id="1986256"/>
    <lineage>
        <taxon>Bacteria</taxon>
        <taxon>Pseudomonadati</taxon>
        <taxon>Pseudomonadota</taxon>
        <taxon>Gammaproteobacteria</taxon>
        <taxon>OMG group</taxon>
        <taxon>OM182 clade</taxon>
    </lineage>
</organism>
<dbReference type="SUPFAM" id="SSF52833">
    <property type="entry name" value="Thioredoxin-like"/>
    <property type="match status" value="1"/>
</dbReference>
<evidence type="ECO:0000259" key="1">
    <source>
        <dbReference type="PROSITE" id="PS50404"/>
    </source>
</evidence>
<feature type="domain" description="GST N-terminal" evidence="1">
    <location>
        <begin position="12"/>
        <end position="93"/>
    </location>
</feature>
<dbReference type="SUPFAM" id="SSF47616">
    <property type="entry name" value="GST C-terminal domain-like"/>
    <property type="match status" value="1"/>
</dbReference>
<sequence length="220" mass="25602">MKRFKLNQSSDQAQLKFWGSGTARTLRPIWVAEELGVKYQLMPIGPRTGETQTPEYTELNPKQKIPFCEDGELRLSESLAICRYLINKYGNENTIQAASTFEQKAKEDEWLCFIFGELDETSLYVMRRHGALSKIYGEAPVAMEAAREYVLRQLKVVDQHMLGKRYILNECFGLSDIFLTTCLNWIEAYEIRMSDVLIEYRDRMILRDAYKTAMKINKPD</sequence>
<comment type="caution">
    <text evidence="2">The sequence shown here is derived from an EMBL/GenBank/DDBJ whole genome shotgun (WGS) entry which is preliminary data.</text>
</comment>
<dbReference type="AlphaFoldDB" id="A0A2A5WD39"/>
<dbReference type="SFLD" id="SFLDG00358">
    <property type="entry name" value="Main_(cytGST)"/>
    <property type="match status" value="1"/>
</dbReference>
<name>A0A2A5WD39_9GAMM</name>
<protein>
    <submittedName>
        <fullName evidence="2">Glutathione S-transferase</fullName>
    </submittedName>
</protein>
<keyword evidence="2" id="KW-0808">Transferase</keyword>
<dbReference type="PANTHER" id="PTHR44051:SF8">
    <property type="entry name" value="GLUTATHIONE S-TRANSFERASE GSTA"/>
    <property type="match status" value="1"/>
</dbReference>